<sequence length="140" mass="16309">PSDLYDVENWGKQIDINDEKKLTEPIINGYISWSLTAYKIRGYKDLDLWELFVYHYKASLLSETCEIIFVPMKSLYSIKPLVSVAGELAKVTAEESPHQWTNEEIQEQLKRSSETFNSNYYNIPVKINRTLIMLVLTVNK</sequence>
<evidence type="ECO:0000313" key="1">
    <source>
        <dbReference type="EMBL" id="RKF55783.1"/>
    </source>
</evidence>
<reference evidence="1 2" key="1">
    <citation type="journal article" date="2018" name="BMC Genomics">
        <title>Comparative genome analyses reveal sequence features reflecting distinct modes of host-adaptation between dicot and monocot powdery mildew.</title>
        <authorList>
            <person name="Wu Y."/>
            <person name="Ma X."/>
            <person name="Pan Z."/>
            <person name="Kale S.D."/>
            <person name="Song Y."/>
            <person name="King H."/>
            <person name="Zhang Q."/>
            <person name="Presley C."/>
            <person name="Deng X."/>
            <person name="Wei C.I."/>
            <person name="Xiao S."/>
        </authorList>
    </citation>
    <scope>NUCLEOTIDE SEQUENCE [LARGE SCALE GENOMIC DNA]</scope>
    <source>
        <strain evidence="1">UCSC1</strain>
    </source>
</reference>
<name>A0A420HEG8_9PEZI</name>
<dbReference type="EMBL" id="MCBR01020112">
    <property type="protein sequence ID" value="RKF55783.1"/>
    <property type="molecule type" value="Genomic_DNA"/>
</dbReference>
<dbReference type="Proteomes" id="UP000285405">
    <property type="component" value="Unassembled WGS sequence"/>
</dbReference>
<feature type="non-terminal residue" evidence="1">
    <location>
        <position position="1"/>
    </location>
</feature>
<accession>A0A420HEG8</accession>
<comment type="caution">
    <text evidence="1">The sequence shown here is derived from an EMBL/GenBank/DDBJ whole genome shotgun (WGS) entry which is preliminary data.</text>
</comment>
<organism evidence="1 2">
    <name type="scientific">Golovinomyces cichoracearum</name>
    <dbReference type="NCBI Taxonomy" id="62708"/>
    <lineage>
        <taxon>Eukaryota</taxon>
        <taxon>Fungi</taxon>
        <taxon>Dikarya</taxon>
        <taxon>Ascomycota</taxon>
        <taxon>Pezizomycotina</taxon>
        <taxon>Leotiomycetes</taxon>
        <taxon>Erysiphales</taxon>
        <taxon>Erysiphaceae</taxon>
        <taxon>Golovinomyces</taxon>
    </lineage>
</organism>
<dbReference type="AlphaFoldDB" id="A0A420HEG8"/>
<proteinExistence type="predicted"/>
<protein>
    <submittedName>
        <fullName evidence="1">Uncharacterized protein</fullName>
    </submittedName>
</protein>
<gene>
    <name evidence="1" type="ORF">GcC1_201022</name>
</gene>
<evidence type="ECO:0000313" key="2">
    <source>
        <dbReference type="Proteomes" id="UP000285405"/>
    </source>
</evidence>